<organism evidence="2 3">
    <name type="scientific">Lacrimispora celerecrescens</name>
    <dbReference type="NCBI Taxonomy" id="29354"/>
    <lineage>
        <taxon>Bacteria</taxon>
        <taxon>Bacillati</taxon>
        <taxon>Bacillota</taxon>
        <taxon>Clostridia</taxon>
        <taxon>Lachnospirales</taxon>
        <taxon>Lachnospiraceae</taxon>
        <taxon>Lacrimispora</taxon>
    </lineage>
</organism>
<evidence type="ECO:0000256" key="1">
    <source>
        <dbReference type="SAM" id="Phobius"/>
    </source>
</evidence>
<proteinExistence type="predicted"/>
<gene>
    <name evidence="2" type="ORF">IO98_17665</name>
</gene>
<keyword evidence="1" id="KW-0472">Membrane</keyword>
<reference evidence="2 3" key="1">
    <citation type="submission" date="2014-07" db="EMBL/GenBank/DDBJ databases">
        <title>Draft genome of Clostridium celerecrescens 152B isolated from sediments associated with methane hydrate from Krishna Godavari basin.</title>
        <authorList>
            <person name="Honkalas V.S."/>
            <person name="Dabir A.P."/>
            <person name="Arora P."/>
            <person name="Dhakephalkar P.K."/>
        </authorList>
    </citation>
    <scope>NUCLEOTIDE SEQUENCE [LARGE SCALE GENOMIC DNA]</scope>
    <source>
        <strain evidence="2 3">152B</strain>
    </source>
</reference>
<dbReference type="Proteomes" id="UP000028525">
    <property type="component" value="Unassembled WGS sequence"/>
</dbReference>
<feature type="transmembrane region" description="Helical" evidence="1">
    <location>
        <begin position="7"/>
        <end position="29"/>
    </location>
</feature>
<accession>A0A084JJ42</accession>
<keyword evidence="3" id="KW-1185">Reference proteome</keyword>
<dbReference type="AlphaFoldDB" id="A0A084JJ42"/>
<keyword evidence="1" id="KW-1133">Transmembrane helix</keyword>
<sequence length="182" mass="21411">MNRTSNYVLYLTRVTVLALAILIFPYLYFQYQDRKLLSETKEMDMNVFQMDKVENNTLTLEEKMKLLTDGNANLKLIELKTGDRYSLYEARRQCFRELSKIPVLEITTYGPILREIDITPYLLIDSETPSSSMLIWKGSLTIKDIKYQITLEEESGKILFVQPVGEKDETLEMQWEKYLKNP</sequence>
<keyword evidence="1" id="KW-0812">Transmembrane</keyword>
<dbReference type="EMBL" id="JPME01000022">
    <property type="protein sequence ID" value="KEZ88976.1"/>
    <property type="molecule type" value="Genomic_DNA"/>
</dbReference>
<comment type="caution">
    <text evidence="2">The sequence shown here is derived from an EMBL/GenBank/DDBJ whole genome shotgun (WGS) entry which is preliminary data.</text>
</comment>
<name>A0A084JJ42_9FIRM</name>
<dbReference type="OrthoDB" id="2042316at2"/>
<dbReference type="RefSeq" id="WP_038283324.1">
    <property type="nucleotide sequence ID" value="NZ_JPME01000022.1"/>
</dbReference>
<protein>
    <submittedName>
        <fullName evidence="2">Uncharacterized protein</fullName>
    </submittedName>
</protein>
<evidence type="ECO:0000313" key="3">
    <source>
        <dbReference type="Proteomes" id="UP000028525"/>
    </source>
</evidence>
<evidence type="ECO:0000313" key="2">
    <source>
        <dbReference type="EMBL" id="KEZ88976.1"/>
    </source>
</evidence>